<keyword evidence="6 11" id="KW-1133">Transmembrane helix</keyword>
<evidence type="ECO:0000313" key="14">
    <source>
        <dbReference type="Proteomes" id="UP001652583"/>
    </source>
</evidence>
<feature type="transmembrane region" description="Helical" evidence="11">
    <location>
        <begin position="236"/>
        <end position="262"/>
    </location>
</feature>
<dbReference type="KEGG" id="aju:106986813"/>
<feature type="transmembrane region" description="Helical" evidence="11">
    <location>
        <begin position="15"/>
        <end position="35"/>
    </location>
</feature>
<evidence type="ECO:0000313" key="15">
    <source>
        <dbReference type="RefSeq" id="XP_014940514.2"/>
    </source>
</evidence>
<dbReference type="GO" id="GO:0016503">
    <property type="term" value="F:pheromone receptor activity"/>
    <property type="evidence" value="ECO:0007669"/>
    <property type="project" value="InterPro"/>
</dbReference>
<proteinExistence type="inferred from homology"/>
<dbReference type="InterPro" id="IPR017452">
    <property type="entry name" value="GPCR_Rhodpsn_7TM"/>
</dbReference>
<feature type="transmembrane region" description="Helical" evidence="11">
    <location>
        <begin position="274"/>
        <end position="291"/>
    </location>
</feature>
<dbReference type="Pfam" id="PF03402">
    <property type="entry name" value="V1R"/>
    <property type="match status" value="1"/>
</dbReference>
<dbReference type="SUPFAM" id="SSF81321">
    <property type="entry name" value="Family A G protein-coupled receptor-like"/>
    <property type="match status" value="1"/>
</dbReference>
<evidence type="ECO:0000256" key="10">
    <source>
        <dbReference type="ARBA" id="ARBA00023224"/>
    </source>
</evidence>
<evidence type="ECO:0000256" key="2">
    <source>
        <dbReference type="ARBA" id="ARBA00010663"/>
    </source>
</evidence>
<evidence type="ECO:0000256" key="9">
    <source>
        <dbReference type="ARBA" id="ARBA00023170"/>
    </source>
</evidence>
<keyword evidence="8 11" id="KW-0472">Membrane</keyword>
<comment type="subcellular location">
    <subcellularLocation>
        <location evidence="1 11">Cell membrane</location>
        <topology evidence="1 11">Multi-pass membrane protein</topology>
    </subcellularLocation>
</comment>
<sequence>MKITSSVYMTIKIRHYLQVVIGISANSFLLLFHIFTHLLDRRPKPTSLIICHLAFVHMMKLFTVLLSTDLLETLNFLNDFKYKALFCMNRVTRCLSMNITCLLSILQAFIISTSTSRLVRFKHKCTKCIFRPFIVLWFLSLSLNSKCILYTAASSNMTQINLLHVSKYCSVSPTHSIIRGRLLILTLPRDVFFIGAMLLSSAYMVILLSRHQRQCQQLHSSSLSSRVSPERRATQTLLLLVSFFVVVYWVDIIISSSATVLWRYDPVILDFQKLVSNVYATVIALVLICLVKRIKNVFQKCGKITINL</sequence>
<gene>
    <name evidence="13" type="primary">V1R</name>
    <name evidence="15" type="synonym">LOC106986813</name>
</gene>
<evidence type="ECO:0000256" key="4">
    <source>
        <dbReference type="ARBA" id="ARBA00022507"/>
    </source>
</evidence>
<dbReference type="GO" id="GO:0007606">
    <property type="term" value="P:sensory perception of chemical stimulus"/>
    <property type="evidence" value="ECO:0007669"/>
    <property type="project" value="UniProtKB-ARBA"/>
</dbReference>
<feature type="transmembrane region" description="Helical" evidence="11">
    <location>
        <begin position="95"/>
        <end position="112"/>
    </location>
</feature>
<keyword evidence="7 11" id="KW-0297">G-protein coupled receptor</keyword>
<keyword evidence="14" id="KW-1185">Reference proteome</keyword>
<protein>
    <recommendedName>
        <fullName evidence="11">Vomeronasal type-1 receptor</fullName>
    </recommendedName>
</protein>
<dbReference type="GO" id="GO:0005886">
    <property type="term" value="C:plasma membrane"/>
    <property type="evidence" value="ECO:0007669"/>
    <property type="project" value="UniProtKB-SubCell"/>
</dbReference>
<organism evidence="13">
    <name type="scientific">Acinonyx jubatus</name>
    <name type="common">Cheetah</name>
    <dbReference type="NCBI Taxonomy" id="32536"/>
    <lineage>
        <taxon>Eukaryota</taxon>
        <taxon>Metazoa</taxon>
        <taxon>Chordata</taxon>
        <taxon>Craniata</taxon>
        <taxon>Vertebrata</taxon>
        <taxon>Euteleostomi</taxon>
        <taxon>Mammalia</taxon>
        <taxon>Eutheria</taxon>
        <taxon>Laurasiatheria</taxon>
        <taxon>Carnivora</taxon>
        <taxon>Feliformia</taxon>
        <taxon>Felidae</taxon>
        <taxon>Felinae</taxon>
        <taxon>Acinonyx</taxon>
    </lineage>
</organism>
<dbReference type="PANTHER" id="PTHR24062">
    <property type="entry name" value="VOMERONASAL TYPE-1 RECEPTOR"/>
    <property type="match status" value="1"/>
</dbReference>
<keyword evidence="10 11" id="KW-0807">Transducer</keyword>
<accession>A0A0A0Y2D2</accession>
<dbReference type="PROSITE" id="PS50262">
    <property type="entry name" value="G_PROTEIN_RECEP_F1_2"/>
    <property type="match status" value="1"/>
</dbReference>
<dbReference type="RefSeq" id="XP_014940514.2">
    <property type="nucleotide sequence ID" value="XM_015085028.2"/>
</dbReference>
<dbReference type="PRINTS" id="PR01534">
    <property type="entry name" value="VOMERONASL1R"/>
</dbReference>
<feature type="transmembrane region" description="Helical" evidence="11">
    <location>
        <begin position="133"/>
        <end position="153"/>
    </location>
</feature>
<feature type="transmembrane region" description="Helical" evidence="11">
    <location>
        <begin position="47"/>
        <end position="67"/>
    </location>
</feature>
<evidence type="ECO:0000256" key="3">
    <source>
        <dbReference type="ARBA" id="ARBA00022475"/>
    </source>
</evidence>
<dbReference type="InterPro" id="IPR004072">
    <property type="entry name" value="Vmron_rcpt_1"/>
</dbReference>
<reference evidence="13" key="1">
    <citation type="journal article" date="2014" name="Proc. Natl. Acad. Sci. U.S.A.">
        <title>Comparative analysis of the domestic cat genome reveals genetic signatures underlying feline biology and domestication.</title>
        <authorList>
            <person name="Montague M.J."/>
            <person name="Li G."/>
            <person name="Gandolfi B."/>
            <person name="Khan R."/>
            <person name="Aken B."/>
            <person name="Searle S.M.J."/>
            <person name="Minx P."/>
            <person name="Hillier L."/>
            <person name="Koboldt D.C."/>
            <person name="Davis B.W."/>
            <person name="Driscoll C.A."/>
            <person name="Barr C."/>
            <person name="Blackistone K."/>
            <person name="Quilez J."/>
            <person name="Lorente-Galdos B."/>
            <person name="Marques-Bonet T."/>
            <person name="Alkan C."/>
            <person name="Thomas G.W.C."/>
            <person name="Hahn M.W."/>
            <person name="Menotti-Raymond M."/>
            <person name="O'Brien S.J."/>
            <person name="Wilson R.K."/>
            <person name="Lyons L.A."/>
            <person name="Murphy W.J."/>
            <person name="Warrena W.C."/>
        </authorList>
    </citation>
    <scope>NUCLEOTIDE SEQUENCE</scope>
    <source>
        <strain evidence="13">53</strain>
    </source>
</reference>
<name>A0A0A0Y2D2_ACIJB</name>
<evidence type="ECO:0000256" key="7">
    <source>
        <dbReference type="ARBA" id="ARBA00023040"/>
    </source>
</evidence>
<evidence type="ECO:0000313" key="13">
    <source>
        <dbReference type="EMBL" id="AIX03422.1"/>
    </source>
</evidence>
<evidence type="ECO:0000256" key="5">
    <source>
        <dbReference type="ARBA" id="ARBA00022692"/>
    </source>
</evidence>
<feature type="domain" description="G-protein coupled receptors family 1 profile" evidence="12">
    <location>
        <begin position="25"/>
        <end position="248"/>
    </location>
</feature>
<evidence type="ECO:0000259" key="12">
    <source>
        <dbReference type="PROSITE" id="PS50262"/>
    </source>
</evidence>
<dbReference type="AlphaFoldDB" id="A0A0A0Y2D2"/>
<reference evidence="15" key="2">
    <citation type="submission" date="2023-07" db="UniProtKB">
        <authorList>
            <consortium name="RefSeq"/>
        </authorList>
    </citation>
    <scope>IDENTIFICATION</scope>
    <source>
        <tissue evidence="15">Blood</tissue>
    </source>
</reference>
<dbReference type="Gene3D" id="1.20.1070.10">
    <property type="entry name" value="Rhodopsin 7-helix transmembrane proteins"/>
    <property type="match status" value="1"/>
</dbReference>
<evidence type="ECO:0000256" key="11">
    <source>
        <dbReference type="RuleBase" id="RU364061"/>
    </source>
</evidence>
<feature type="transmembrane region" description="Helical" evidence="11">
    <location>
        <begin position="191"/>
        <end position="209"/>
    </location>
</feature>
<comment type="similarity">
    <text evidence="2 11">Belongs to the G-protein coupled receptor 1 family.</text>
</comment>
<dbReference type="FunFam" id="1.20.1070.10:FF:000051">
    <property type="entry name" value="Vomeronasal type-1 receptor"/>
    <property type="match status" value="1"/>
</dbReference>
<keyword evidence="5 11" id="KW-0812">Transmembrane</keyword>
<evidence type="ECO:0000256" key="6">
    <source>
        <dbReference type="ARBA" id="ARBA00022989"/>
    </source>
</evidence>
<evidence type="ECO:0000256" key="1">
    <source>
        <dbReference type="ARBA" id="ARBA00004651"/>
    </source>
</evidence>
<keyword evidence="3 11" id="KW-1003">Cell membrane</keyword>
<dbReference type="GeneID" id="106986813"/>
<dbReference type="GO" id="GO:0019236">
    <property type="term" value="P:response to pheromone"/>
    <property type="evidence" value="ECO:0007669"/>
    <property type="project" value="UniProtKB-KW"/>
</dbReference>
<keyword evidence="9 11" id="KW-0675">Receptor</keyword>
<dbReference type="EMBL" id="KJ924735">
    <property type="protein sequence ID" value="AIX03422.1"/>
    <property type="molecule type" value="Genomic_DNA"/>
</dbReference>
<dbReference type="Proteomes" id="UP001652583">
    <property type="component" value="Chromosome X"/>
</dbReference>
<evidence type="ECO:0000256" key="8">
    <source>
        <dbReference type="ARBA" id="ARBA00023136"/>
    </source>
</evidence>
<keyword evidence="4 11" id="KW-0589">Pheromone response</keyword>